<evidence type="ECO:0000256" key="4">
    <source>
        <dbReference type="ARBA" id="ARBA00023002"/>
    </source>
</evidence>
<sequence length="481" mass="53042">MPNTIRTPDVATSVLALSNSLPYPLRATTKFDTGIELLRKAGGPLTRLALARRWDMSHLVVICSPEGARDILGRNDENAERGMTPISWELRKLVGDNLLVVPHREWLPQRRTLQPIFAKQHVPRLAGHMAEAAEHVAGRWIDDVEMDLDAECRTLTLRALSRSMLGLEDDGPTADLGCALRTVVKWATERALRPVNAPRWLPTRQQRQARAASAALHELAADVVQACRADQARHAPVARALMQTADPQTGEPLTDSAICDELVLFMIAGHQTTSIALTYALWALGHHHELQERVAAEVGQLGNGRLTHKDVSRLGYTVQVLHEALRLCPPVPVVERFVMKDVEVDGHRLDAGTLAIVAIHAIHRDPTFWEDPLTFNPDRFAPGRANGRNSWQYLPFGGGPRACIGDHFALIEATLALAAITRECEIHSLDDDFPVVPWLAATVTAPIRARVRQRKAGKPESYPGLVPIVIPGDTMRALLPE</sequence>
<comment type="caution">
    <text evidence="9">The sequence shown here is derived from an EMBL/GenBank/DDBJ whole genome shotgun (WGS) entry which is preliminary data.</text>
</comment>
<keyword evidence="4 8" id="KW-0560">Oxidoreductase</keyword>
<dbReference type="PANTHER" id="PTHR24291:SF50">
    <property type="entry name" value="BIFUNCTIONAL ALBAFLAVENONE MONOOXYGENASE_TERPENE SYNTHASE"/>
    <property type="match status" value="1"/>
</dbReference>
<dbReference type="RefSeq" id="WP_084707223.1">
    <property type="nucleotide sequence ID" value="NZ_BBUN01000296.1"/>
</dbReference>
<dbReference type="PANTHER" id="PTHR24291">
    <property type="entry name" value="CYTOCHROME P450 FAMILY 4"/>
    <property type="match status" value="1"/>
</dbReference>
<evidence type="ECO:0000256" key="1">
    <source>
        <dbReference type="ARBA" id="ARBA00010617"/>
    </source>
</evidence>
<comment type="cofactor">
    <cofactor evidence="7">
        <name>heme</name>
        <dbReference type="ChEBI" id="CHEBI:30413"/>
    </cofactor>
</comment>
<evidence type="ECO:0000256" key="6">
    <source>
        <dbReference type="ARBA" id="ARBA00023033"/>
    </source>
</evidence>
<dbReference type="Proteomes" id="UP000230971">
    <property type="component" value="Unassembled WGS sequence"/>
</dbReference>
<dbReference type="PROSITE" id="PS00086">
    <property type="entry name" value="CYTOCHROME_P450"/>
    <property type="match status" value="1"/>
</dbReference>
<dbReference type="PRINTS" id="PR00463">
    <property type="entry name" value="EP450I"/>
</dbReference>
<keyword evidence="2 7" id="KW-0349">Heme</keyword>
<protein>
    <submittedName>
        <fullName evidence="9">Cytochrome P450</fullName>
    </submittedName>
</protein>
<keyword evidence="5 7" id="KW-0408">Iron</keyword>
<dbReference type="AlphaFoldDB" id="A0A2G5PJU6"/>
<dbReference type="GO" id="GO:0005506">
    <property type="term" value="F:iron ion binding"/>
    <property type="evidence" value="ECO:0007669"/>
    <property type="project" value="InterPro"/>
</dbReference>
<evidence type="ECO:0000313" key="9">
    <source>
        <dbReference type="EMBL" id="PIB78571.1"/>
    </source>
</evidence>
<name>A0A2G5PJU6_MYCCE</name>
<dbReference type="GO" id="GO:0004497">
    <property type="term" value="F:monooxygenase activity"/>
    <property type="evidence" value="ECO:0007669"/>
    <property type="project" value="UniProtKB-KW"/>
</dbReference>
<dbReference type="Pfam" id="PF00067">
    <property type="entry name" value="p450"/>
    <property type="match status" value="1"/>
</dbReference>
<dbReference type="InterPro" id="IPR036396">
    <property type="entry name" value="Cyt_P450_sf"/>
</dbReference>
<accession>A0A2G5PJU6</accession>
<feature type="binding site" description="axial binding residue" evidence="7">
    <location>
        <position position="403"/>
    </location>
    <ligand>
        <name>heme</name>
        <dbReference type="ChEBI" id="CHEBI:30413"/>
    </ligand>
    <ligandPart>
        <name>Fe</name>
        <dbReference type="ChEBI" id="CHEBI:18248"/>
    </ligandPart>
</feature>
<dbReference type="EMBL" id="PDKV01000014">
    <property type="protein sequence ID" value="PIB78571.1"/>
    <property type="molecule type" value="Genomic_DNA"/>
</dbReference>
<evidence type="ECO:0000256" key="8">
    <source>
        <dbReference type="RuleBase" id="RU000461"/>
    </source>
</evidence>
<dbReference type="PRINTS" id="PR00385">
    <property type="entry name" value="P450"/>
</dbReference>
<keyword evidence="6 8" id="KW-0503">Monooxygenase</keyword>
<dbReference type="InterPro" id="IPR017972">
    <property type="entry name" value="Cyt_P450_CS"/>
</dbReference>
<dbReference type="OrthoDB" id="7376058at2"/>
<dbReference type="InterPro" id="IPR001128">
    <property type="entry name" value="Cyt_P450"/>
</dbReference>
<evidence type="ECO:0000256" key="2">
    <source>
        <dbReference type="ARBA" id="ARBA00022617"/>
    </source>
</evidence>
<comment type="similarity">
    <text evidence="1 8">Belongs to the cytochrome P450 family.</text>
</comment>
<dbReference type="Gene3D" id="1.10.630.10">
    <property type="entry name" value="Cytochrome P450"/>
    <property type="match status" value="1"/>
</dbReference>
<dbReference type="InterPro" id="IPR002401">
    <property type="entry name" value="Cyt_P450_E_grp-I"/>
</dbReference>
<dbReference type="GO" id="GO:0020037">
    <property type="term" value="F:heme binding"/>
    <property type="evidence" value="ECO:0007669"/>
    <property type="project" value="InterPro"/>
</dbReference>
<gene>
    <name evidence="9" type="ORF">CQY23_12855</name>
</gene>
<evidence type="ECO:0000256" key="7">
    <source>
        <dbReference type="PIRSR" id="PIRSR602401-1"/>
    </source>
</evidence>
<reference evidence="9 10" key="1">
    <citation type="journal article" date="2017" name="Infect. Genet. Evol.">
        <title>The new phylogeny of the genus Mycobacterium: The old and the news.</title>
        <authorList>
            <person name="Tortoli E."/>
            <person name="Fedrizzi T."/>
            <person name="Meehan C.J."/>
            <person name="Trovato A."/>
            <person name="Grottola A."/>
            <person name="Giacobazzi E."/>
            <person name="Serpini G.F."/>
            <person name="Tagliazucchi S."/>
            <person name="Fabio A."/>
            <person name="Bettua C."/>
            <person name="Bertorelli R."/>
            <person name="Frascaro F."/>
            <person name="De Sanctis V."/>
            <person name="Pecorari M."/>
            <person name="Jousson O."/>
            <person name="Segata N."/>
            <person name="Cirillo D.M."/>
        </authorList>
    </citation>
    <scope>NUCLEOTIDE SEQUENCE [LARGE SCALE GENOMIC DNA]</scope>
    <source>
        <strain evidence="9 10">NCTC 12882</strain>
    </source>
</reference>
<keyword evidence="3 7" id="KW-0479">Metal-binding</keyword>
<organism evidence="9 10">
    <name type="scientific">Mycobacterium celatum</name>
    <dbReference type="NCBI Taxonomy" id="28045"/>
    <lineage>
        <taxon>Bacteria</taxon>
        <taxon>Bacillati</taxon>
        <taxon>Actinomycetota</taxon>
        <taxon>Actinomycetes</taxon>
        <taxon>Mycobacteriales</taxon>
        <taxon>Mycobacteriaceae</taxon>
        <taxon>Mycobacterium</taxon>
    </lineage>
</organism>
<dbReference type="InterPro" id="IPR050196">
    <property type="entry name" value="Cytochrome_P450_Monoox"/>
</dbReference>
<evidence type="ECO:0000256" key="3">
    <source>
        <dbReference type="ARBA" id="ARBA00022723"/>
    </source>
</evidence>
<evidence type="ECO:0000256" key="5">
    <source>
        <dbReference type="ARBA" id="ARBA00023004"/>
    </source>
</evidence>
<dbReference type="GO" id="GO:0016705">
    <property type="term" value="F:oxidoreductase activity, acting on paired donors, with incorporation or reduction of molecular oxygen"/>
    <property type="evidence" value="ECO:0007669"/>
    <property type="project" value="InterPro"/>
</dbReference>
<dbReference type="SUPFAM" id="SSF48264">
    <property type="entry name" value="Cytochrome P450"/>
    <property type="match status" value="1"/>
</dbReference>
<proteinExistence type="inferred from homology"/>
<evidence type="ECO:0000313" key="10">
    <source>
        <dbReference type="Proteomes" id="UP000230971"/>
    </source>
</evidence>